<proteinExistence type="predicted"/>
<feature type="compositionally biased region" description="Polar residues" evidence="2">
    <location>
        <begin position="1"/>
        <end position="11"/>
    </location>
</feature>
<feature type="compositionally biased region" description="Basic and acidic residues" evidence="2">
    <location>
        <begin position="53"/>
        <end position="103"/>
    </location>
</feature>
<name>A0AAV5VA09_9BILA</name>
<evidence type="ECO:0000313" key="4">
    <source>
        <dbReference type="Proteomes" id="UP001432322"/>
    </source>
</evidence>
<feature type="compositionally biased region" description="Basic and acidic residues" evidence="2">
    <location>
        <begin position="113"/>
        <end position="158"/>
    </location>
</feature>
<dbReference type="AlphaFoldDB" id="A0AAV5VA09"/>
<dbReference type="Proteomes" id="UP001432322">
    <property type="component" value="Unassembled WGS sequence"/>
</dbReference>
<evidence type="ECO:0000256" key="2">
    <source>
        <dbReference type="SAM" id="MobiDB-lite"/>
    </source>
</evidence>
<protein>
    <submittedName>
        <fullName evidence="3">Uncharacterized protein</fullName>
    </submittedName>
</protein>
<organism evidence="3 4">
    <name type="scientific">Pristionchus fissidentatus</name>
    <dbReference type="NCBI Taxonomy" id="1538716"/>
    <lineage>
        <taxon>Eukaryota</taxon>
        <taxon>Metazoa</taxon>
        <taxon>Ecdysozoa</taxon>
        <taxon>Nematoda</taxon>
        <taxon>Chromadorea</taxon>
        <taxon>Rhabditida</taxon>
        <taxon>Rhabditina</taxon>
        <taxon>Diplogasteromorpha</taxon>
        <taxon>Diplogasteroidea</taxon>
        <taxon>Neodiplogasteridae</taxon>
        <taxon>Pristionchus</taxon>
    </lineage>
</organism>
<accession>A0AAV5VA09</accession>
<keyword evidence="4" id="KW-1185">Reference proteome</keyword>
<evidence type="ECO:0000313" key="3">
    <source>
        <dbReference type="EMBL" id="GMT16166.1"/>
    </source>
</evidence>
<keyword evidence="1" id="KW-0175">Coiled coil</keyword>
<evidence type="ECO:0000256" key="1">
    <source>
        <dbReference type="SAM" id="Coils"/>
    </source>
</evidence>
<sequence>SMIYSTGTHSTSDYRNRRPDDRTTHHRDSSPDCRNRRPSCDTQSSSQAGDYGTLRRREPQHSDYRTQREYDNRSTSDHHRNRHPSDRTDYRNRESDRNVDYRNHTASNSQVSRHYEDRRQSERDYRTRRRSGDSRSYAEIDHRSDNDRRSHADKKDYGTRPIDNCSSQHGSDTQSSSYADRSRSTRASGERRAANEMRVNPDGSPFHPWDARPMNSIEMAEMESIVLARVRDGSGQLWYPRLAREWGTEIPSKSSRFDGRPIRWIDGPKCTMYYYSPELHTMFPVSDEEARGWLRDSFLTGASHFATMRPDDGDHGMLYKLSKLLAEDKGVQAFAGYLNGISEGEIDLQSKVNKTMKRREQLEERREAFQMRHVQLFS</sequence>
<feature type="coiled-coil region" evidence="1">
    <location>
        <begin position="345"/>
        <end position="372"/>
    </location>
</feature>
<feature type="non-terminal residue" evidence="3">
    <location>
        <position position="1"/>
    </location>
</feature>
<reference evidence="3" key="1">
    <citation type="submission" date="2023-10" db="EMBL/GenBank/DDBJ databases">
        <title>Genome assembly of Pristionchus species.</title>
        <authorList>
            <person name="Yoshida K."/>
            <person name="Sommer R.J."/>
        </authorList>
    </citation>
    <scope>NUCLEOTIDE SEQUENCE</scope>
    <source>
        <strain evidence="3">RS5133</strain>
    </source>
</reference>
<feature type="compositionally biased region" description="Basic and acidic residues" evidence="2">
    <location>
        <begin position="180"/>
        <end position="195"/>
    </location>
</feature>
<feature type="compositionally biased region" description="Low complexity" evidence="2">
    <location>
        <begin position="166"/>
        <end position="177"/>
    </location>
</feature>
<gene>
    <name evidence="3" type="ORF">PFISCL1PPCAC_7463</name>
</gene>
<feature type="compositionally biased region" description="Basic and acidic residues" evidence="2">
    <location>
        <begin position="12"/>
        <end position="39"/>
    </location>
</feature>
<feature type="region of interest" description="Disordered" evidence="2">
    <location>
        <begin position="1"/>
        <end position="208"/>
    </location>
</feature>
<dbReference type="EMBL" id="BTSY01000002">
    <property type="protein sequence ID" value="GMT16166.1"/>
    <property type="molecule type" value="Genomic_DNA"/>
</dbReference>
<comment type="caution">
    <text evidence="3">The sequence shown here is derived from an EMBL/GenBank/DDBJ whole genome shotgun (WGS) entry which is preliminary data.</text>
</comment>